<organism evidence="3 4">
    <name type="scientific">Luteolibacter soli</name>
    <dbReference type="NCBI Taxonomy" id="3135280"/>
    <lineage>
        <taxon>Bacteria</taxon>
        <taxon>Pseudomonadati</taxon>
        <taxon>Verrucomicrobiota</taxon>
        <taxon>Verrucomicrobiia</taxon>
        <taxon>Verrucomicrobiales</taxon>
        <taxon>Verrucomicrobiaceae</taxon>
        <taxon>Luteolibacter</taxon>
    </lineage>
</organism>
<dbReference type="PANTHER" id="PTHR43592:SF15">
    <property type="entry name" value="CAAX AMINO TERMINAL PROTEASE FAMILY PROTEIN"/>
    <property type="match status" value="1"/>
</dbReference>
<protein>
    <submittedName>
        <fullName evidence="3">CPBP family intramembrane glutamic endopeptidase</fullName>
        <ecNumber evidence="3">3.4.-.-</ecNumber>
    </submittedName>
</protein>
<dbReference type="GO" id="GO:0016787">
    <property type="term" value="F:hydrolase activity"/>
    <property type="evidence" value="ECO:0007669"/>
    <property type="project" value="UniProtKB-KW"/>
</dbReference>
<name>A0ABU9B0R5_9BACT</name>
<reference evidence="3 4" key="1">
    <citation type="submission" date="2024-04" db="EMBL/GenBank/DDBJ databases">
        <title>Luteolibacter sp. isolated from soil.</title>
        <authorList>
            <person name="An J."/>
        </authorList>
    </citation>
    <scope>NUCLEOTIDE SEQUENCE [LARGE SCALE GENOMIC DNA]</scope>
    <source>
        <strain evidence="3 4">Y139</strain>
    </source>
</reference>
<feature type="transmembrane region" description="Helical" evidence="1">
    <location>
        <begin position="21"/>
        <end position="39"/>
    </location>
</feature>
<feature type="transmembrane region" description="Helical" evidence="1">
    <location>
        <begin position="405"/>
        <end position="434"/>
    </location>
</feature>
<evidence type="ECO:0000313" key="4">
    <source>
        <dbReference type="Proteomes" id="UP001371305"/>
    </source>
</evidence>
<sequence>MSKQAANPYRSILRRHMPEPLLALLIFVMGVWLWDNHFGPKYGWEDGVGRMALRKADRELRLAETAGDLPELPRKLLGIPDREHALTHAILSLEMLENDRTLDEDGAFALGVLRVVRKNDGALMPPPPDPDLIFRRVAQGSDSWWDREYLTQLGSVRRDGTVQAMPERSKDPRSREVALRAVLSRGAVWLLALCGLAFLPAVVRGYWTALRSQPRGYIGHWPTALGLGVFLLAYLASIGFGKALDLLISQKWTGEGGQPVSIAPGLFALIDAATRFLPALLAFAFLFRKGRHVYTRLGLNAAPDGKLVLGSFALLMIADQVLRHFMLGADIPDDPAGGLSEMEEGPWGLVLALTSACLAAPAAEEILYRGVLFRSLANGLRVPAATLISAAVFAVVHFYDGYGLTSVGLLGVACALCFAGSGRLVTAICLHALYNFAIKVPEWIVYHAPL</sequence>
<keyword evidence="1" id="KW-0472">Membrane</keyword>
<keyword evidence="1" id="KW-0812">Transmembrane</keyword>
<keyword evidence="3" id="KW-0378">Hydrolase</keyword>
<dbReference type="EMBL" id="JBBUKT010000012">
    <property type="protein sequence ID" value="MEK7953609.1"/>
    <property type="molecule type" value="Genomic_DNA"/>
</dbReference>
<comment type="caution">
    <text evidence="3">The sequence shown here is derived from an EMBL/GenBank/DDBJ whole genome shotgun (WGS) entry which is preliminary data.</text>
</comment>
<dbReference type="PANTHER" id="PTHR43592">
    <property type="entry name" value="CAAX AMINO TERMINAL PROTEASE"/>
    <property type="match status" value="1"/>
</dbReference>
<dbReference type="InterPro" id="IPR003675">
    <property type="entry name" value="Rce1/LyrA-like_dom"/>
</dbReference>
<evidence type="ECO:0000259" key="2">
    <source>
        <dbReference type="Pfam" id="PF02517"/>
    </source>
</evidence>
<dbReference type="Pfam" id="PF02517">
    <property type="entry name" value="Rce1-like"/>
    <property type="match status" value="1"/>
</dbReference>
<evidence type="ECO:0000256" key="1">
    <source>
        <dbReference type="SAM" id="Phobius"/>
    </source>
</evidence>
<feature type="transmembrane region" description="Helical" evidence="1">
    <location>
        <begin position="219"/>
        <end position="241"/>
    </location>
</feature>
<feature type="transmembrane region" description="Helical" evidence="1">
    <location>
        <begin position="380"/>
        <end position="399"/>
    </location>
</feature>
<feature type="transmembrane region" description="Helical" evidence="1">
    <location>
        <begin position="261"/>
        <end position="287"/>
    </location>
</feature>
<feature type="transmembrane region" description="Helical" evidence="1">
    <location>
        <begin position="187"/>
        <end position="207"/>
    </location>
</feature>
<dbReference type="EC" id="3.4.-.-" evidence="3"/>
<gene>
    <name evidence="3" type="ORF">WKV53_24045</name>
</gene>
<accession>A0ABU9B0R5</accession>
<keyword evidence="1" id="KW-1133">Transmembrane helix</keyword>
<keyword evidence="4" id="KW-1185">Reference proteome</keyword>
<proteinExistence type="predicted"/>
<dbReference type="Proteomes" id="UP001371305">
    <property type="component" value="Unassembled WGS sequence"/>
</dbReference>
<feature type="domain" description="CAAX prenyl protease 2/Lysostaphin resistance protein A-like" evidence="2">
    <location>
        <begin position="347"/>
        <end position="436"/>
    </location>
</feature>
<dbReference type="RefSeq" id="WP_341407375.1">
    <property type="nucleotide sequence ID" value="NZ_JBBUKT010000012.1"/>
</dbReference>
<evidence type="ECO:0000313" key="3">
    <source>
        <dbReference type="EMBL" id="MEK7953609.1"/>
    </source>
</evidence>